<feature type="compositionally biased region" description="Basic and acidic residues" evidence="1">
    <location>
        <begin position="110"/>
        <end position="120"/>
    </location>
</feature>
<proteinExistence type="predicted"/>
<dbReference type="AlphaFoldDB" id="A0AAV2M8B1"/>
<protein>
    <submittedName>
        <fullName evidence="2">Uncharacterized protein</fullName>
    </submittedName>
</protein>
<accession>A0AAV2M8B1</accession>
<dbReference type="EMBL" id="OZ035828">
    <property type="protein sequence ID" value="CAL1609516.1"/>
    <property type="molecule type" value="Genomic_DNA"/>
</dbReference>
<evidence type="ECO:0000313" key="2">
    <source>
        <dbReference type="EMBL" id="CAL1609516.1"/>
    </source>
</evidence>
<organism evidence="2 3">
    <name type="scientific">Knipowitschia caucasica</name>
    <name type="common">Caucasian dwarf goby</name>
    <name type="synonym">Pomatoschistus caucasicus</name>
    <dbReference type="NCBI Taxonomy" id="637954"/>
    <lineage>
        <taxon>Eukaryota</taxon>
        <taxon>Metazoa</taxon>
        <taxon>Chordata</taxon>
        <taxon>Craniata</taxon>
        <taxon>Vertebrata</taxon>
        <taxon>Euteleostomi</taxon>
        <taxon>Actinopterygii</taxon>
        <taxon>Neopterygii</taxon>
        <taxon>Teleostei</taxon>
        <taxon>Neoteleostei</taxon>
        <taxon>Acanthomorphata</taxon>
        <taxon>Gobiaria</taxon>
        <taxon>Gobiiformes</taxon>
        <taxon>Gobioidei</taxon>
        <taxon>Gobiidae</taxon>
        <taxon>Gobiinae</taxon>
        <taxon>Knipowitschia</taxon>
    </lineage>
</organism>
<evidence type="ECO:0000313" key="3">
    <source>
        <dbReference type="Proteomes" id="UP001497482"/>
    </source>
</evidence>
<gene>
    <name evidence="2" type="ORF">KC01_LOCUS36238</name>
</gene>
<reference evidence="2 3" key="1">
    <citation type="submission" date="2024-04" db="EMBL/GenBank/DDBJ databases">
        <authorList>
            <person name="Waldvogel A.-M."/>
            <person name="Schoenle A."/>
        </authorList>
    </citation>
    <scope>NUCLEOTIDE SEQUENCE [LARGE SCALE GENOMIC DNA]</scope>
</reference>
<name>A0AAV2M8B1_KNICA</name>
<keyword evidence="3" id="KW-1185">Reference proteome</keyword>
<sequence length="127" mass="13278">MLSPIQRRVPAPAPLRSKVKSRNLAATSIVRTSSLPICLYTKHSNLQTPGTISSLQESDMAPALSIILRADAGSCGSIALPVMSLSSLFGTAGGISSYSGAWTKSLRNNSESEERTDRSSGGEGVNV</sequence>
<dbReference type="Proteomes" id="UP001497482">
    <property type="component" value="Chromosome 6"/>
</dbReference>
<feature type="region of interest" description="Disordered" evidence="1">
    <location>
        <begin position="106"/>
        <end position="127"/>
    </location>
</feature>
<evidence type="ECO:0000256" key="1">
    <source>
        <dbReference type="SAM" id="MobiDB-lite"/>
    </source>
</evidence>